<evidence type="ECO:0000313" key="2">
    <source>
        <dbReference type="EMBL" id="KAF6378661.1"/>
    </source>
</evidence>
<gene>
    <name evidence="2" type="ORF">mMyoMyo1_009592</name>
</gene>
<name>A0A7J7ZX17_MYOMY</name>
<organism evidence="2 3">
    <name type="scientific">Myotis myotis</name>
    <name type="common">Greater mouse-eared bat</name>
    <name type="synonym">Vespertilio myotis</name>
    <dbReference type="NCBI Taxonomy" id="51298"/>
    <lineage>
        <taxon>Eukaryota</taxon>
        <taxon>Metazoa</taxon>
        <taxon>Chordata</taxon>
        <taxon>Craniata</taxon>
        <taxon>Vertebrata</taxon>
        <taxon>Euteleostomi</taxon>
        <taxon>Mammalia</taxon>
        <taxon>Eutheria</taxon>
        <taxon>Laurasiatheria</taxon>
        <taxon>Chiroptera</taxon>
        <taxon>Yangochiroptera</taxon>
        <taxon>Vespertilionidae</taxon>
        <taxon>Myotis</taxon>
    </lineage>
</organism>
<protein>
    <submittedName>
        <fullName evidence="2">Uncharacterized protein</fullName>
    </submittedName>
</protein>
<sequence length="136" mass="14616">MEGCCPDLPKWVALGAGGRNWLDRSPLVWVSSLLPPPLPLPAALLGSQESWLLPRPRVKVPSEHWAAQRWHGRPGPGPAPHCLASGLPLCLSHPPMWGSWSTRERSGGWGPRVGPGARYAVPNGGGGRGGERRRGY</sequence>
<keyword evidence="3" id="KW-1185">Reference proteome</keyword>
<evidence type="ECO:0000313" key="3">
    <source>
        <dbReference type="Proteomes" id="UP000527355"/>
    </source>
</evidence>
<accession>A0A7J7ZX17</accession>
<comment type="caution">
    <text evidence="2">The sequence shown here is derived from an EMBL/GenBank/DDBJ whole genome shotgun (WGS) entry which is preliminary data.</text>
</comment>
<dbReference type="Proteomes" id="UP000527355">
    <property type="component" value="Unassembled WGS sequence"/>
</dbReference>
<feature type="region of interest" description="Disordered" evidence="1">
    <location>
        <begin position="101"/>
        <end position="136"/>
    </location>
</feature>
<dbReference type="AlphaFoldDB" id="A0A7J7ZX17"/>
<evidence type="ECO:0000256" key="1">
    <source>
        <dbReference type="SAM" id="MobiDB-lite"/>
    </source>
</evidence>
<proteinExistence type="predicted"/>
<reference evidence="2 3" key="1">
    <citation type="journal article" date="2020" name="Nature">
        <title>Six reference-quality genomes reveal evolution of bat adaptations.</title>
        <authorList>
            <person name="Jebb D."/>
            <person name="Huang Z."/>
            <person name="Pippel M."/>
            <person name="Hughes G.M."/>
            <person name="Lavrichenko K."/>
            <person name="Devanna P."/>
            <person name="Winkler S."/>
            <person name="Jermiin L.S."/>
            <person name="Skirmuntt E.C."/>
            <person name="Katzourakis A."/>
            <person name="Burkitt-Gray L."/>
            <person name="Ray D.A."/>
            <person name="Sullivan K.A.M."/>
            <person name="Roscito J.G."/>
            <person name="Kirilenko B.M."/>
            <person name="Davalos L.M."/>
            <person name="Corthals A.P."/>
            <person name="Power M.L."/>
            <person name="Jones G."/>
            <person name="Ransome R.D."/>
            <person name="Dechmann D.K.N."/>
            <person name="Locatelli A.G."/>
            <person name="Puechmaille S.J."/>
            <person name="Fedrigo O."/>
            <person name="Jarvis E.D."/>
            <person name="Hiller M."/>
            <person name="Vernes S.C."/>
            <person name="Myers E.W."/>
            <person name="Teeling E.C."/>
        </authorList>
    </citation>
    <scope>NUCLEOTIDE SEQUENCE [LARGE SCALE GENOMIC DNA]</scope>
    <source>
        <strain evidence="2">MMyoMyo1</strain>
        <tissue evidence="2">Flight muscle</tissue>
    </source>
</reference>
<dbReference type="EMBL" id="JABWUV010000002">
    <property type="protein sequence ID" value="KAF6378661.1"/>
    <property type="molecule type" value="Genomic_DNA"/>
</dbReference>